<proteinExistence type="predicted"/>
<sequence>MRILIVFLIVSLLPIISFGQSQTDNWFFGSESGLEFRPTIVSISNGSKIEATIGCTAFSDVDRQVLFYSNGETVWNRNNEVMENGNNLSGETSNTQNSIVVPKPGSSTNYYLFTARRENSNSHVAGLKYSEIEISTTFPLGKVITKNAPLDIFYTEKITAVYSADGNTVYVIAFGTKNSENNEPFNTLSVYKVDATGVSRRETIEVSEASSPTSKGVMKASPDGKTIALAVYDFEDREGIYLFDFDRTNGAITYRRKLSMNIGPGVWTVPYGLEFSQDSKILYYTGTLNSGNSSLLRQIPLEATGEPTNIFSSTSENYGSLQLASNGKIYMAKAFSDEDETNSNTVAVINFPNVLGIECDFQRADLNLTPLSVSRGLPNFIPNLFASKISGENQCYVDPFSFSAASYVNIINIDWDFGDGNSASGVNVNHTYSAPGNYVVEALLTLSNNTKTRIYKTVTAYELPVLTSNQELVECDDDADGSTIFNLFSIRSKITNPILDEELFFYLTLDDLNNDIQIPNPENFQNSSQNQEIFVKVVNENGCFETTSFFISAKFVPLNNISNFYTCEDSDGIIGNNIGQFNASDIETSIRVQLNIPSSTTLSFYRTRLDAQTNTNPLENTFTSATSTLFVKGQEADLSCAGIQSFEVIVNAALTINLEELYTICFDPSLKPPVVVSANGTFNRFEWKDATGNILSTSQDFILATIGNFSLTVYKSENGIECSNSKSFTVINPEAPSFSDIIVNTEDETNNIVTINVNGNSNYEFSLDNINFFGNSTSYTFSNVEAGLQTVYVKDINNCEQPIQTNVSVIGFKKYFTPNGDGENDFWNIKGLDAANFKSVNVVIFDRFGKTVATITDFNTLGWDGNYNGKPLPENNYWFTSEIIDKNDNVMSKSGNFSLLRN</sequence>
<accession>A0ABV8RBB9</accession>
<dbReference type="PROSITE" id="PS50093">
    <property type="entry name" value="PKD"/>
    <property type="match status" value="1"/>
</dbReference>
<name>A0ABV8RBB9_9FLAO</name>
<dbReference type="SUPFAM" id="SSF82171">
    <property type="entry name" value="DPP6 N-terminal domain-like"/>
    <property type="match status" value="1"/>
</dbReference>
<dbReference type="Pfam" id="PF18911">
    <property type="entry name" value="PKD_4"/>
    <property type="match status" value="1"/>
</dbReference>
<dbReference type="SUPFAM" id="SSF49299">
    <property type="entry name" value="PKD domain"/>
    <property type="match status" value="1"/>
</dbReference>
<feature type="domain" description="PKD" evidence="1">
    <location>
        <begin position="401"/>
        <end position="445"/>
    </location>
</feature>
<dbReference type="InterPro" id="IPR022409">
    <property type="entry name" value="PKD/Chitinase_dom"/>
</dbReference>
<evidence type="ECO:0000313" key="3">
    <source>
        <dbReference type="Proteomes" id="UP001595826"/>
    </source>
</evidence>
<organism evidence="2 3">
    <name type="scientific">Polaribacter marinivivus</name>
    <dbReference type="NCBI Taxonomy" id="1524260"/>
    <lineage>
        <taxon>Bacteria</taxon>
        <taxon>Pseudomonadati</taxon>
        <taxon>Bacteroidota</taxon>
        <taxon>Flavobacteriia</taxon>
        <taxon>Flavobacteriales</taxon>
        <taxon>Flavobacteriaceae</taxon>
    </lineage>
</organism>
<dbReference type="SMART" id="SM00089">
    <property type="entry name" value="PKD"/>
    <property type="match status" value="1"/>
</dbReference>
<protein>
    <submittedName>
        <fullName evidence="2">T9SS type B sorting domain-containing protein</fullName>
    </submittedName>
</protein>
<dbReference type="NCBIfam" id="TIGR04131">
    <property type="entry name" value="Bac_Flav_CTERM"/>
    <property type="match status" value="1"/>
</dbReference>
<evidence type="ECO:0000313" key="2">
    <source>
        <dbReference type="EMBL" id="MFC4269092.1"/>
    </source>
</evidence>
<dbReference type="RefSeq" id="WP_377410001.1">
    <property type="nucleotide sequence ID" value="NZ_JBHSCY010000002.1"/>
</dbReference>
<keyword evidence="3" id="KW-1185">Reference proteome</keyword>
<dbReference type="Pfam" id="PF13585">
    <property type="entry name" value="CHU_C"/>
    <property type="match status" value="1"/>
</dbReference>
<dbReference type="InterPro" id="IPR035986">
    <property type="entry name" value="PKD_dom_sf"/>
</dbReference>
<evidence type="ECO:0000259" key="1">
    <source>
        <dbReference type="PROSITE" id="PS50093"/>
    </source>
</evidence>
<dbReference type="Gene3D" id="2.130.10.10">
    <property type="entry name" value="YVTN repeat-like/Quinoprotein amine dehydrogenase"/>
    <property type="match status" value="1"/>
</dbReference>
<gene>
    <name evidence="2" type="ORF">ACFOWD_09270</name>
</gene>
<dbReference type="EMBL" id="JBHSCY010000002">
    <property type="protein sequence ID" value="MFC4269092.1"/>
    <property type="molecule type" value="Genomic_DNA"/>
</dbReference>
<dbReference type="InterPro" id="IPR013783">
    <property type="entry name" value="Ig-like_fold"/>
</dbReference>
<comment type="caution">
    <text evidence="2">The sequence shown here is derived from an EMBL/GenBank/DDBJ whole genome shotgun (WGS) entry which is preliminary data.</text>
</comment>
<dbReference type="InterPro" id="IPR000601">
    <property type="entry name" value="PKD_dom"/>
</dbReference>
<reference evidence="3" key="1">
    <citation type="journal article" date="2019" name="Int. J. Syst. Evol. Microbiol.">
        <title>The Global Catalogue of Microorganisms (GCM) 10K type strain sequencing project: providing services to taxonomists for standard genome sequencing and annotation.</title>
        <authorList>
            <consortium name="The Broad Institute Genomics Platform"/>
            <consortium name="The Broad Institute Genome Sequencing Center for Infectious Disease"/>
            <person name="Wu L."/>
            <person name="Ma J."/>
        </authorList>
    </citation>
    <scope>NUCLEOTIDE SEQUENCE [LARGE SCALE GENOMIC DNA]</scope>
    <source>
        <strain evidence="3">CECT 8655</strain>
    </source>
</reference>
<dbReference type="CDD" id="cd00146">
    <property type="entry name" value="PKD"/>
    <property type="match status" value="1"/>
</dbReference>
<dbReference type="Proteomes" id="UP001595826">
    <property type="component" value="Unassembled WGS sequence"/>
</dbReference>
<dbReference type="InterPro" id="IPR026341">
    <property type="entry name" value="T9SS_type_B"/>
</dbReference>
<dbReference type="InterPro" id="IPR015943">
    <property type="entry name" value="WD40/YVTN_repeat-like_dom_sf"/>
</dbReference>
<dbReference type="Gene3D" id="2.60.40.10">
    <property type="entry name" value="Immunoglobulins"/>
    <property type="match status" value="1"/>
</dbReference>